<dbReference type="RefSeq" id="WP_117773392.1">
    <property type="nucleotide sequence ID" value="NZ_QSAM01000013.1"/>
</dbReference>
<name>A0A395XWA1_BIFLN</name>
<evidence type="ECO:0000313" key="1">
    <source>
        <dbReference type="EMBL" id="RGW62665.1"/>
    </source>
</evidence>
<evidence type="ECO:0000313" key="2">
    <source>
        <dbReference type="Proteomes" id="UP000265775"/>
    </source>
</evidence>
<organism evidence="1 2">
    <name type="scientific">Bifidobacterium longum</name>
    <dbReference type="NCBI Taxonomy" id="216816"/>
    <lineage>
        <taxon>Bacteria</taxon>
        <taxon>Bacillati</taxon>
        <taxon>Actinomycetota</taxon>
        <taxon>Actinomycetes</taxon>
        <taxon>Bifidobacteriales</taxon>
        <taxon>Bifidobacteriaceae</taxon>
        <taxon>Bifidobacterium</taxon>
    </lineage>
</organism>
<dbReference type="Proteomes" id="UP000265775">
    <property type="component" value="Unassembled WGS sequence"/>
</dbReference>
<accession>A0A395XWA1</accession>
<protein>
    <recommendedName>
        <fullName evidence="3">DUF4192 family protein</fullName>
    </recommendedName>
</protein>
<evidence type="ECO:0008006" key="3">
    <source>
        <dbReference type="Google" id="ProtNLM"/>
    </source>
</evidence>
<dbReference type="EMBL" id="QSAR01000027">
    <property type="protein sequence ID" value="RGW62665.1"/>
    <property type="molecule type" value="Genomic_DNA"/>
</dbReference>
<comment type="caution">
    <text evidence="1">The sequence shown here is derived from an EMBL/GenBank/DDBJ whole genome shotgun (WGS) entry which is preliminary data.</text>
</comment>
<gene>
    <name evidence="1" type="ORF">DWV59_12040</name>
</gene>
<sequence length="174" mass="18902">MEDYMNLANEWIARLEGGAGTWMNDQTADRLAAGLNDPRGRDMMALALLDPTCDARTLAARRVEDHPRLPAGMGEAMDVLRRRPIPVTPRPGRLTAARDTLSTLVGTRPGCAAGAMDLALLVFWLAGDKKGLDAMLARPMPGTVVNVTVRFARDHDMWPAGAAVPRTYRVPELA</sequence>
<dbReference type="AlphaFoldDB" id="A0A395XWA1"/>
<proteinExistence type="predicted"/>
<reference evidence="1 2" key="1">
    <citation type="submission" date="2018-08" db="EMBL/GenBank/DDBJ databases">
        <title>A genome reference for cultivated species of the human gut microbiota.</title>
        <authorList>
            <person name="Zou Y."/>
            <person name="Xue W."/>
            <person name="Luo G."/>
        </authorList>
    </citation>
    <scope>NUCLEOTIDE SEQUENCE [LARGE SCALE GENOMIC DNA]</scope>
    <source>
        <strain evidence="1 2">AF11-12</strain>
    </source>
</reference>